<dbReference type="InterPro" id="IPR022099">
    <property type="entry name" value="DUF3638"/>
</dbReference>
<dbReference type="Pfam" id="PF12359">
    <property type="entry name" value="DUF3645"/>
    <property type="match status" value="1"/>
</dbReference>
<comment type="catalytic activity">
    <reaction evidence="1">
        <text>Thiol-dependent hydrolysis of ester, thioester, amide, peptide and isopeptide bonds formed by the C-terminal Gly of ubiquitin (a 76-residue protein attached to proteins as an intracellular targeting signal).</text>
        <dbReference type="EC" id="3.4.19.12"/>
    </reaction>
</comment>
<evidence type="ECO:0000313" key="11">
    <source>
        <dbReference type="Proteomes" id="UP000191004"/>
    </source>
</evidence>
<dbReference type="Gene3D" id="1.25.40.20">
    <property type="entry name" value="Ankyrin repeat-containing domain"/>
    <property type="match status" value="2"/>
</dbReference>
<proteinExistence type="predicted"/>
<dbReference type="InterPro" id="IPR007111">
    <property type="entry name" value="NACHT_NTPase"/>
</dbReference>
<dbReference type="GO" id="GO:0006508">
    <property type="term" value="P:proteolysis"/>
    <property type="evidence" value="ECO:0007669"/>
    <property type="project" value="UniProtKB-KW"/>
</dbReference>
<dbReference type="InterPro" id="IPR051346">
    <property type="entry name" value="OTU_Deubiquitinase"/>
</dbReference>
<dbReference type="InterPro" id="IPR022105">
    <property type="entry name" value="DUF3645"/>
</dbReference>
<evidence type="ECO:0000256" key="4">
    <source>
        <dbReference type="ARBA" id="ARBA00022737"/>
    </source>
</evidence>
<dbReference type="Pfam" id="PF12796">
    <property type="entry name" value="Ank_2"/>
    <property type="match status" value="2"/>
</dbReference>
<feature type="repeat" description="ANK" evidence="8">
    <location>
        <begin position="1539"/>
        <end position="1574"/>
    </location>
</feature>
<dbReference type="InterPro" id="IPR054471">
    <property type="entry name" value="GPIID_WHD"/>
</dbReference>
<dbReference type="Pfam" id="PF22939">
    <property type="entry name" value="WHD_GPIID"/>
    <property type="match status" value="1"/>
</dbReference>
<evidence type="ECO:0000313" key="10">
    <source>
        <dbReference type="EMBL" id="OPB36193.1"/>
    </source>
</evidence>
<organism evidence="10 11">
    <name type="scientific">Trichoderma guizhouense</name>
    <dbReference type="NCBI Taxonomy" id="1491466"/>
    <lineage>
        <taxon>Eukaryota</taxon>
        <taxon>Fungi</taxon>
        <taxon>Dikarya</taxon>
        <taxon>Ascomycota</taxon>
        <taxon>Pezizomycotina</taxon>
        <taxon>Sordariomycetes</taxon>
        <taxon>Hypocreomycetidae</taxon>
        <taxon>Hypocreales</taxon>
        <taxon>Hypocreaceae</taxon>
        <taxon>Trichoderma</taxon>
    </lineage>
</organism>
<dbReference type="SMART" id="SM00248">
    <property type="entry name" value="ANK"/>
    <property type="match status" value="10"/>
</dbReference>
<name>A0A1T3C517_9HYPO</name>
<keyword evidence="3" id="KW-0645">Protease</keyword>
<evidence type="ECO:0000256" key="7">
    <source>
        <dbReference type="ARBA" id="ARBA00022807"/>
    </source>
</evidence>
<dbReference type="OrthoDB" id="4889671at2759"/>
<dbReference type="SUPFAM" id="SSF48403">
    <property type="entry name" value="Ankyrin repeat"/>
    <property type="match status" value="1"/>
</dbReference>
<keyword evidence="11" id="KW-1185">Reference proteome</keyword>
<dbReference type="Gene3D" id="3.40.50.300">
    <property type="entry name" value="P-loop containing nucleotide triphosphate hydrolases"/>
    <property type="match status" value="1"/>
</dbReference>
<dbReference type="InterPro" id="IPR036770">
    <property type="entry name" value="Ankyrin_rpt-contain_sf"/>
</dbReference>
<evidence type="ECO:0000259" key="9">
    <source>
        <dbReference type="PROSITE" id="PS50837"/>
    </source>
</evidence>
<dbReference type="Pfam" id="PF12340">
    <property type="entry name" value="DUF3638"/>
    <property type="match status" value="1"/>
</dbReference>
<evidence type="ECO:0000256" key="8">
    <source>
        <dbReference type="PROSITE-ProRule" id="PRU00023"/>
    </source>
</evidence>
<evidence type="ECO:0000256" key="1">
    <source>
        <dbReference type="ARBA" id="ARBA00000707"/>
    </source>
</evidence>
<keyword evidence="7" id="KW-0788">Thiol protease</keyword>
<dbReference type="InterPro" id="IPR027417">
    <property type="entry name" value="P-loop_NTPase"/>
</dbReference>
<dbReference type="EC" id="3.4.19.12" evidence="2"/>
<dbReference type="PANTHER" id="PTHR13367">
    <property type="entry name" value="UBIQUITIN THIOESTERASE"/>
    <property type="match status" value="1"/>
</dbReference>
<keyword evidence="6" id="KW-0378">Hydrolase</keyword>
<dbReference type="EMBL" id="LVVK01000026">
    <property type="protein sequence ID" value="OPB36193.1"/>
    <property type="molecule type" value="Genomic_DNA"/>
</dbReference>
<accession>A0A1T3C517</accession>
<keyword evidence="4" id="KW-0677">Repeat</keyword>
<evidence type="ECO:0000256" key="6">
    <source>
        <dbReference type="ARBA" id="ARBA00022801"/>
    </source>
</evidence>
<dbReference type="InterPro" id="IPR056884">
    <property type="entry name" value="NPHP3-like_N"/>
</dbReference>
<feature type="repeat" description="ANK" evidence="8">
    <location>
        <begin position="1815"/>
        <end position="1847"/>
    </location>
</feature>
<feature type="repeat" description="ANK" evidence="8">
    <location>
        <begin position="1780"/>
        <end position="1802"/>
    </location>
</feature>
<dbReference type="PANTHER" id="PTHR13367:SF34">
    <property type="match status" value="1"/>
</dbReference>
<gene>
    <name evidence="10" type="ORF">A0O28_0109690</name>
</gene>
<evidence type="ECO:0000256" key="3">
    <source>
        <dbReference type="ARBA" id="ARBA00022670"/>
    </source>
</evidence>
<dbReference type="InterPro" id="IPR002110">
    <property type="entry name" value="Ankyrin_rpt"/>
</dbReference>
<dbReference type="PROSITE" id="PS50088">
    <property type="entry name" value="ANK_REPEAT"/>
    <property type="match status" value="5"/>
</dbReference>
<dbReference type="Proteomes" id="UP000191004">
    <property type="component" value="Unassembled WGS sequence"/>
</dbReference>
<sequence length="1989" mass="226884">MEYPESLLLEVESGIMIREVQENIASQMRSPPQDQNATMQLNMGEGKSTVILPTVASYLADGTRLVCVIGTKPQAKELFRMLTSKLGGLMNHQVYQMPFSRSLKLTESDAHTIFNFLKKCSETGGVLLMQPEHLLSFKLMGIENRLSSQEDVGQILLDVQHYFNTHSRFIVDESDDIFSVKFELIYTMGSQVAIDLSPNRWIIVQRVLSMVMRAVHSIRDKLPRSIEISDTKRGQFPRIRILRQDAEDMLLNLLAEEICAAGVPGLPIMRQPPAIRECIREYILNSNLDMDQINSVEVKSGFFTESMKGPLLLIRGLIAEGVLSFAFRQKRWRVNYGLDLSRTPKTRLAVPYRAKDSPSTRSEFSHPDVVIVLTSLTYYYGGLSDDDLFASFDHLLRADQAEVQYQDWVLDAPDLPDAFKSLAGVTMKDRHQAIHEIFPHFRFAKNAIDYFLSHIVFTKEMKEFPEKLSASGWDIGQIKTLPTTGFSGTCDSRNLMPLDMKHLDLPEQRHTNALVLSHILQPENSVAHIRKIDGTQSSDAEALLDLVISMEPAVQVILDVGAQILELTNLQLAKAWLKRMPESQGKKAVVYFDDHDELCVVDWQGRVESLQTSPYGQQLDLCLVYLDEAHTRGTDLKLPTDYRAAVTLGPGLTKDRLVQACMRMRKLGQGQSVVFCISEEIQARILKLREDDNNIPIQVLDVLAWAIHETFVDLHRCIPMWAIQGHRFEKQRAIWESVTTSDGIQLPLEQAKEFLETEMQSLDDRYRPRSTEEEPAKHSSFDETPRLELIWKRCVEFGNTQLRSSVLWEEQERELSPEIVQERQIERPRPIEPNNHTIHPRLVEFVTSGLFAPSEPFFPAFQALRKTRAAQLLDISCFPDDVYATQDFMSTVMLTRDVDNDDFYQRSVQWILSQAEPDGTVQRLVIISPHEAQELKPQITRDNFINSDGLNCRVVEEESARLDSPNELAIASTSNHSNICKFPSPNDQRYKNAIDAILDVMDTDTLEAKEPYADLDLFFTIHYEEFFLSVPERHSNTCEWVLDNKVFQDWLSGTGHKVLWLHGYPGMGKSVIARYLVEALKEGNQPSVSPVSSILAFYFCSYRDKQAAKMGNLVSSLIHQLVSIDPGLGKAISRGPLTVNKSVPNDMKYLWRVLQEVIDAIQKKTLYIVIDALDELEAASGATFLDQFLRVLDESSSKIRVVIISRNESEIEKVLSSRSASLDLRNGNKNESDISTYLFDKVYDYGRENSFGEDMCKSIHSELVTKADGMFLWAHLAWEYFIDGVGLWTAKLLQEKLENLQNLPPGIDTLYHRILSKVNIKMIQEMRQCFAWILVAARPLTIEEMSIALALHERPSWSDEMEIRLNLRNFFKTLCPHLIKVDDKGLISFVHQSFAKFLQETDVKADINRPIPNNFYIDYDKARYDSGLDCLAYLALNDFKIEKTIWVRTFYWMPKSINPPLFDIYKFLDYSLLWPIHLKDLDDDDAAWDCYAATLKGNDHRMIWAPFDPISFFLLSNGLMGLLKRSVQHGFRINTLNSDGEHIIHVATKDFDTNWLQTVNFLLDLGADINGKDTFGQTVLHRLIRTEEVENIKKWIMRPGVDVTSQDRRGQTPLHAAARTQKSTTEIIDIIMTKQDVDVNIPDCHGRTPLCLATHWGRKEATMRLLQVPGIEMNTQNSQGESPLLNTIIQGWAYVALLLLDNIDNIDDFHDNVGRNVFHWAAFLNMPEVFRNAILKQEKALEAADSRGWTPLHTAADEGDVTIVQLLLDQQVSATSANNFGETALHLAASRGHLEVVKLLISYMPSFAVNAKDINGWTVLHSALASGRDDMIRFLLKANVDMTRRDKDGRLAISFAAAFAPTDILCEFLELSPNDIQAVDCFGYSLLHMAAFYSNRPNIIFLKSILQERENKWGKHPIDYSPTVEFSRFLKSHGFTHSKTYFDQQNKLSAEYEEYKRKRYQDFGTQSVVKNSLIVRPQSFDEHDRVPNS</sequence>
<keyword evidence="5" id="KW-0833">Ubl conjugation pathway</keyword>
<dbReference type="Pfam" id="PF24883">
    <property type="entry name" value="NPHP3_N"/>
    <property type="match status" value="1"/>
</dbReference>
<feature type="repeat" description="ANK" evidence="8">
    <location>
        <begin position="1645"/>
        <end position="1678"/>
    </location>
</feature>
<feature type="repeat" description="ANK" evidence="8">
    <location>
        <begin position="1747"/>
        <end position="1779"/>
    </location>
</feature>
<comment type="caution">
    <text evidence="10">The sequence shown here is derived from an EMBL/GenBank/DDBJ whole genome shotgun (WGS) entry which is preliminary data.</text>
</comment>
<dbReference type="GO" id="GO:0004843">
    <property type="term" value="F:cysteine-type deubiquitinase activity"/>
    <property type="evidence" value="ECO:0007669"/>
    <property type="project" value="UniProtKB-EC"/>
</dbReference>
<dbReference type="PROSITE" id="PS50837">
    <property type="entry name" value="NACHT"/>
    <property type="match status" value="1"/>
</dbReference>
<evidence type="ECO:0000256" key="5">
    <source>
        <dbReference type="ARBA" id="ARBA00022786"/>
    </source>
</evidence>
<feature type="domain" description="NACHT" evidence="9">
    <location>
        <begin position="1057"/>
        <end position="1176"/>
    </location>
</feature>
<protein>
    <recommendedName>
        <fullName evidence="2">ubiquitinyl hydrolase 1</fullName>
        <ecNumber evidence="2">3.4.19.12</ecNumber>
    </recommendedName>
</protein>
<reference evidence="10 11" key="1">
    <citation type="submission" date="2016-04" db="EMBL/GenBank/DDBJ databases">
        <title>Multiple horizontal gene transfer events from other fungi enriched the ability of the initially mycotrophic fungus Trichoderma (Ascomycota) to feed on dead plant biomass.</title>
        <authorList>
            <person name="Atanasova L."/>
            <person name="Chenthamara K."/>
            <person name="Zhang J."/>
            <person name="Grujic M."/>
            <person name="Henrissat B."/>
            <person name="Kuo A."/>
            <person name="Aertz A."/>
            <person name="Salamov A."/>
            <person name="Lipzen A."/>
            <person name="Labutti K."/>
            <person name="Barry K."/>
            <person name="Miao Y."/>
            <person name="Rahimi M.J."/>
            <person name="Shen Q."/>
            <person name="Grigoriev I.V."/>
            <person name="Kubicek C.P."/>
            <person name="Druzhinina I.S."/>
        </authorList>
    </citation>
    <scope>NUCLEOTIDE SEQUENCE [LARGE SCALE GENOMIC DNA]</scope>
    <source>
        <strain evidence="10 11">NJAU 4742</strain>
    </source>
</reference>
<dbReference type="SUPFAM" id="SSF52540">
    <property type="entry name" value="P-loop containing nucleoside triphosphate hydrolases"/>
    <property type="match status" value="1"/>
</dbReference>
<dbReference type="PROSITE" id="PS50297">
    <property type="entry name" value="ANK_REP_REGION"/>
    <property type="match status" value="4"/>
</dbReference>
<evidence type="ECO:0000256" key="2">
    <source>
        <dbReference type="ARBA" id="ARBA00012759"/>
    </source>
</evidence>
<keyword evidence="8" id="KW-0040">ANK repeat</keyword>